<comment type="caution">
    <text evidence="4">The sequence shown here is derived from an EMBL/GenBank/DDBJ whole genome shotgun (WGS) entry which is preliminary data.</text>
</comment>
<dbReference type="Gene3D" id="3.40.50.10050">
    <property type="entry name" value="Translation initiation factor IF- 2, domain 3"/>
    <property type="match status" value="1"/>
</dbReference>
<feature type="non-terminal residue" evidence="4">
    <location>
        <position position="124"/>
    </location>
</feature>
<gene>
    <name evidence="4" type="ORF">S12H4_61078</name>
</gene>
<dbReference type="InterPro" id="IPR015760">
    <property type="entry name" value="TIF_IF2"/>
</dbReference>
<dbReference type="SUPFAM" id="SSF52156">
    <property type="entry name" value="Initiation factor IF2/eIF5b, domain 3"/>
    <property type="match status" value="1"/>
</dbReference>
<dbReference type="InterPro" id="IPR036925">
    <property type="entry name" value="TIF_IF2_dom3_sf"/>
</dbReference>
<reference evidence="4" key="1">
    <citation type="journal article" date="2014" name="Front. Microbiol.">
        <title>High frequency of phylogenetically diverse reductive dehalogenase-homologous genes in deep subseafloor sedimentary metagenomes.</title>
        <authorList>
            <person name="Kawai M."/>
            <person name="Futagami T."/>
            <person name="Toyoda A."/>
            <person name="Takaki Y."/>
            <person name="Nishi S."/>
            <person name="Hori S."/>
            <person name="Arai W."/>
            <person name="Tsubouchi T."/>
            <person name="Morono Y."/>
            <person name="Uchiyama I."/>
            <person name="Ito T."/>
            <person name="Fujiyama A."/>
            <person name="Inagaki F."/>
            <person name="Takami H."/>
        </authorList>
    </citation>
    <scope>NUCLEOTIDE SEQUENCE</scope>
    <source>
        <strain evidence="4">Expedition CK06-06</strain>
    </source>
</reference>
<sequence>KKVNAATGVKIAAPELDNAVSGMPVRSCNKQNLEKVKKEIQLEVEEVLITTEKEGIIVKADSLGSLEALIKLLKEKDVKIRKASIGNITKKDVAEAKSNYEKEPLSSAIVGFNVKDESGIKEKD</sequence>
<proteinExistence type="predicted"/>
<evidence type="ECO:0000256" key="1">
    <source>
        <dbReference type="ARBA" id="ARBA00022741"/>
    </source>
</evidence>
<dbReference type="GO" id="GO:0003743">
    <property type="term" value="F:translation initiation factor activity"/>
    <property type="evidence" value="ECO:0007669"/>
    <property type="project" value="TreeGrafter"/>
</dbReference>
<dbReference type="EMBL" id="BARW01040420">
    <property type="protein sequence ID" value="GAJ17826.1"/>
    <property type="molecule type" value="Genomic_DNA"/>
</dbReference>
<feature type="non-terminal residue" evidence="4">
    <location>
        <position position="1"/>
    </location>
</feature>
<keyword evidence="1" id="KW-0547">Nucleotide-binding</keyword>
<dbReference type="GO" id="GO:0005525">
    <property type="term" value="F:GTP binding"/>
    <property type="evidence" value="ECO:0007669"/>
    <property type="project" value="UniProtKB-KW"/>
</dbReference>
<dbReference type="PANTHER" id="PTHR43381:SF4">
    <property type="entry name" value="EUKARYOTIC TRANSLATION INITIATION FACTOR 5B"/>
    <property type="match status" value="1"/>
</dbReference>
<evidence type="ECO:0000259" key="3">
    <source>
        <dbReference type="Pfam" id="PF11987"/>
    </source>
</evidence>
<dbReference type="GO" id="GO:0005737">
    <property type="term" value="C:cytoplasm"/>
    <property type="evidence" value="ECO:0007669"/>
    <property type="project" value="TreeGrafter"/>
</dbReference>
<keyword evidence="2" id="KW-0342">GTP-binding</keyword>
<protein>
    <recommendedName>
        <fullName evidence="3">Translation initiation factor IF- 2 domain-containing protein</fullName>
    </recommendedName>
</protein>
<accession>X1VNH1</accession>
<dbReference type="PANTHER" id="PTHR43381">
    <property type="entry name" value="TRANSLATION INITIATION FACTOR IF-2-RELATED"/>
    <property type="match status" value="1"/>
</dbReference>
<name>X1VNH1_9ZZZZ</name>
<dbReference type="InterPro" id="IPR023115">
    <property type="entry name" value="TIF_IF2_dom3"/>
</dbReference>
<feature type="domain" description="Translation initiation factor IF- 2" evidence="3">
    <location>
        <begin position="30"/>
        <end position="122"/>
    </location>
</feature>
<dbReference type="AlphaFoldDB" id="X1VNH1"/>
<dbReference type="Pfam" id="PF11987">
    <property type="entry name" value="IF-2"/>
    <property type="match status" value="1"/>
</dbReference>
<organism evidence="4">
    <name type="scientific">marine sediment metagenome</name>
    <dbReference type="NCBI Taxonomy" id="412755"/>
    <lineage>
        <taxon>unclassified sequences</taxon>
        <taxon>metagenomes</taxon>
        <taxon>ecological metagenomes</taxon>
    </lineage>
</organism>
<dbReference type="Gene3D" id="2.40.30.10">
    <property type="entry name" value="Translation factors"/>
    <property type="match status" value="1"/>
</dbReference>
<evidence type="ECO:0000313" key="4">
    <source>
        <dbReference type="EMBL" id="GAJ17826.1"/>
    </source>
</evidence>
<evidence type="ECO:0000256" key="2">
    <source>
        <dbReference type="ARBA" id="ARBA00023134"/>
    </source>
</evidence>